<dbReference type="RefSeq" id="WP_120200615.1">
    <property type="nucleotide sequence ID" value="NZ_RAQJ01000002.1"/>
</dbReference>
<dbReference type="InterPro" id="IPR000653">
    <property type="entry name" value="DegT/StrS_aminotransferase"/>
</dbReference>
<name>A0A420DM74_9FLAO</name>
<comment type="caution">
    <text evidence="5">The sequence shown here is derived from an EMBL/GenBank/DDBJ whole genome shotgun (WGS) entry which is preliminary data.</text>
</comment>
<evidence type="ECO:0000313" key="6">
    <source>
        <dbReference type="Proteomes" id="UP000284892"/>
    </source>
</evidence>
<dbReference type="GO" id="GO:0030170">
    <property type="term" value="F:pyridoxal phosphate binding"/>
    <property type="evidence" value="ECO:0007669"/>
    <property type="project" value="TreeGrafter"/>
</dbReference>
<keyword evidence="3 4" id="KW-0663">Pyridoxal phosphate</keyword>
<dbReference type="EMBL" id="RAQJ01000002">
    <property type="protein sequence ID" value="RKE95298.1"/>
    <property type="molecule type" value="Genomic_DNA"/>
</dbReference>
<dbReference type="PIRSF" id="PIRSF000390">
    <property type="entry name" value="PLP_StrS"/>
    <property type="match status" value="1"/>
</dbReference>
<evidence type="ECO:0000256" key="1">
    <source>
        <dbReference type="ARBA" id="ARBA00037999"/>
    </source>
</evidence>
<sequence>MESKIWLSSPHMSGNEQSYINNAFETNWIAPLGPHVNGFEDDIQSYLNDNIHVAALSSGTAAIHLGLILLGVKKGDEVICQSKTFSASANPILYLGATPIFVDSEEDTWNISPNQLELAIQDRIKKGKKPKAIIAVHLYGMPYKVDQINSIAAAYNIPVLEDSAEALGSTFKNKKCGTLGDISILSFNGNKIITTSGGGALITKNKTIKDKAVFFATQSRDKAVEYLHSKIGYNYRLSNVLAGIGRGQMEVLDKRVASRRKNYEFYKKNLNYIDNIIFKSEPEGMFSNRWLTTILTDSEETREGLRLELDKHNIESRPLWKPMHQQPIFKDYPKYINGVSDQLFKKGLCLPSGSNLTDNELDRVISIIKTYFRV</sequence>
<dbReference type="InterPro" id="IPR015424">
    <property type="entry name" value="PyrdxlP-dep_Trfase"/>
</dbReference>
<dbReference type="Gene3D" id="3.90.1150.10">
    <property type="entry name" value="Aspartate Aminotransferase, domain 1"/>
    <property type="match status" value="1"/>
</dbReference>
<dbReference type="PANTHER" id="PTHR30244">
    <property type="entry name" value="TRANSAMINASE"/>
    <property type="match status" value="1"/>
</dbReference>
<comment type="similarity">
    <text evidence="1 4">Belongs to the DegT/DnrJ/EryC1 family.</text>
</comment>
<keyword evidence="6" id="KW-1185">Reference proteome</keyword>
<evidence type="ECO:0000313" key="5">
    <source>
        <dbReference type="EMBL" id="RKE95298.1"/>
    </source>
</evidence>
<evidence type="ECO:0000256" key="3">
    <source>
        <dbReference type="PIRSR" id="PIRSR000390-2"/>
    </source>
</evidence>
<evidence type="ECO:0000256" key="4">
    <source>
        <dbReference type="RuleBase" id="RU004508"/>
    </source>
</evidence>
<dbReference type="Proteomes" id="UP000284892">
    <property type="component" value="Unassembled WGS sequence"/>
</dbReference>
<dbReference type="PANTHER" id="PTHR30244:SF34">
    <property type="entry name" value="DTDP-4-AMINO-4,6-DIDEOXYGALACTOSE TRANSAMINASE"/>
    <property type="match status" value="1"/>
</dbReference>
<dbReference type="InterPro" id="IPR015422">
    <property type="entry name" value="PyrdxlP-dep_Trfase_small"/>
</dbReference>
<gene>
    <name evidence="5" type="ORF">BXY80_1485</name>
</gene>
<dbReference type="OrthoDB" id="9810913at2"/>
<dbReference type="SUPFAM" id="SSF53383">
    <property type="entry name" value="PLP-dependent transferases"/>
    <property type="match status" value="1"/>
</dbReference>
<dbReference type="InterPro" id="IPR015421">
    <property type="entry name" value="PyrdxlP-dep_Trfase_major"/>
</dbReference>
<feature type="active site" description="Proton acceptor" evidence="2">
    <location>
        <position position="191"/>
    </location>
</feature>
<dbReference type="GO" id="GO:0000271">
    <property type="term" value="P:polysaccharide biosynthetic process"/>
    <property type="evidence" value="ECO:0007669"/>
    <property type="project" value="TreeGrafter"/>
</dbReference>
<dbReference type="GO" id="GO:0008483">
    <property type="term" value="F:transaminase activity"/>
    <property type="evidence" value="ECO:0007669"/>
    <property type="project" value="TreeGrafter"/>
</dbReference>
<accession>A0A420DM74</accession>
<dbReference type="CDD" id="cd00616">
    <property type="entry name" value="AHBA_syn"/>
    <property type="match status" value="1"/>
</dbReference>
<dbReference type="Pfam" id="PF01041">
    <property type="entry name" value="DegT_DnrJ_EryC1"/>
    <property type="match status" value="1"/>
</dbReference>
<protein>
    <submittedName>
        <fullName evidence="5">dTDP-4-amino-4,6-dideoxygalactose transaminase</fullName>
    </submittedName>
</protein>
<proteinExistence type="inferred from homology"/>
<reference evidence="5 6" key="1">
    <citation type="submission" date="2018-09" db="EMBL/GenBank/DDBJ databases">
        <title>Genomic Encyclopedia of Archaeal and Bacterial Type Strains, Phase II (KMG-II): from individual species to whole genera.</title>
        <authorList>
            <person name="Goeker M."/>
        </authorList>
    </citation>
    <scope>NUCLEOTIDE SEQUENCE [LARGE SCALE GENOMIC DNA]</scope>
    <source>
        <strain evidence="5 6">DSM 26283</strain>
    </source>
</reference>
<evidence type="ECO:0000256" key="2">
    <source>
        <dbReference type="PIRSR" id="PIRSR000390-1"/>
    </source>
</evidence>
<dbReference type="AlphaFoldDB" id="A0A420DM74"/>
<feature type="modified residue" description="N6-(pyridoxal phosphate)lysine" evidence="3">
    <location>
        <position position="191"/>
    </location>
</feature>
<dbReference type="Gene3D" id="3.40.640.10">
    <property type="entry name" value="Type I PLP-dependent aspartate aminotransferase-like (Major domain)"/>
    <property type="match status" value="1"/>
</dbReference>
<organism evidence="5 6">
    <name type="scientific">Ichthyenterobacterium magnum</name>
    <dbReference type="NCBI Taxonomy" id="1230530"/>
    <lineage>
        <taxon>Bacteria</taxon>
        <taxon>Pseudomonadati</taxon>
        <taxon>Bacteroidota</taxon>
        <taxon>Flavobacteriia</taxon>
        <taxon>Flavobacteriales</taxon>
        <taxon>Flavobacteriaceae</taxon>
        <taxon>Ichthyenterobacterium</taxon>
    </lineage>
</organism>